<dbReference type="SMART" id="SM00516">
    <property type="entry name" value="SEC14"/>
    <property type="match status" value="1"/>
</dbReference>
<dbReference type="PANTHER" id="PTHR45824:SF29">
    <property type="entry name" value="GH16843P"/>
    <property type="match status" value="1"/>
</dbReference>
<dbReference type="Proteomes" id="UP000515125">
    <property type="component" value="Unplaced"/>
</dbReference>
<dbReference type="Gene3D" id="3.40.525.10">
    <property type="entry name" value="CRAL-TRIO lipid binding domain"/>
    <property type="match status" value="1"/>
</dbReference>
<dbReference type="RefSeq" id="XP_022587865.2">
    <property type="nucleotide sequence ID" value="XM_022736643.2"/>
</dbReference>
<protein>
    <submittedName>
        <fullName evidence="4">Uncharacterized protein LOC34623524</fullName>
    </submittedName>
</protein>
<dbReference type="InterPro" id="IPR052578">
    <property type="entry name" value="PI_Transfer_CRAL-TRIO"/>
</dbReference>
<dbReference type="PROSITE" id="PS50191">
    <property type="entry name" value="CRAL_TRIO"/>
    <property type="match status" value="1"/>
</dbReference>
<dbReference type="InterPro" id="IPR036273">
    <property type="entry name" value="CRAL/TRIO_N_dom_sf"/>
</dbReference>
<dbReference type="InterPro" id="IPR001251">
    <property type="entry name" value="CRAL-TRIO_dom"/>
</dbReference>
<keyword evidence="3" id="KW-1185">Reference proteome</keyword>
<gene>
    <name evidence="4" type="primary">LOC34623524</name>
</gene>
<proteinExistence type="predicted"/>
<dbReference type="SUPFAM" id="SSF52087">
    <property type="entry name" value="CRAL/TRIO domain"/>
    <property type="match status" value="1"/>
</dbReference>
<evidence type="ECO:0000313" key="4">
    <source>
        <dbReference type="RefSeq" id="XP_022587865.2"/>
    </source>
</evidence>
<reference evidence="4" key="1">
    <citation type="submission" date="2025-08" db="UniProtKB">
        <authorList>
            <consortium name="RefSeq"/>
        </authorList>
    </citation>
    <scope>IDENTIFICATION</scope>
</reference>
<evidence type="ECO:0000313" key="3">
    <source>
        <dbReference type="Proteomes" id="UP000515125"/>
    </source>
</evidence>
<dbReference type="OrthoDB" id="1434354at2759"/>
<dbReference type="GeneID" id="34623524"/>
<dbReference type="AlphaFoldDB" id="A0A6P5WEX0"/>
<evidence type="ECO:0000256" key="1">
    <source>
        <dbReference type="SAM" id="MobiDB-lite"/>
    </source>
</evidence>
<sequence>MALVESEAPSTANPETFKRGDTLTDSESWLATSCSSPAFTGTSCVYTGPPPSLYPAPPIEALKALELTEEQLAKIKALRASVDALPIVTDLTETPQIQKEKSWLSGLFSRSSSSISKGEVTALTWEEVLWLANDMVLCRYLRSYSWDDVHARQQLLRTVWWRRHRKPHCISPEEVKGTAARGSVYRKGFDKRGHPIVYFKPGREPAQSTKAAQDYTLYTMERAMQSVDKSSGRDQLVFLVDFSGFSITQVPSMDLSKEVVGILNDHYTDILAKAYMLDAPSYFDSVWRFVKIMLHPLTASKVEFIQTSNKQQLSKLLEHVPAEFLEESLGGTCEVSYDHDRYWEAEDKYHAEIKRHMEQEIQKMRSSEVFLARLNTASRDADSQESLPTTENERELCTDESDWKHNRYQTLTIQVCNSTPKVLNALFASGNMPKE</sequence>
<dbReference type="CDD" id="cd00170">
    <property type="entry name" value="SEC14"/>
    <property type="match status" value="1"/>
</dbReference>
<dbReference type="Pfam" id="PF00650">
    <property type="entry name" value="CRAL_TRIO"/>
    <property type="match status" value="1"/>
</dbReference>
<name>A0A6P5WEX0_9EIME</name>
<dbReference type="SUPFAM" id="SSF46938">
    <property type="entry name" value="CRAL/TRIO N-terminal domain"/>
    <property type="match status" value="1"/>
</dbReference>
<feature type="region of interest" description="Disordered" evidence="1">
    <location>
        <begin position="1"/>
        <end position="21"/>
    </location>
</feature>
<evidence type="ECO:0000259" key="2">
    <source>
        <dbReference type="PROSITE" id="PS50191"/>
    </source>
</evidence>
<accession>A0A6P5WEX0</accession>
<dbReference type="GO" id="GO:0008526">
    <property type="term" value="F:phosphatidylinositol transfer activity"/>
    <property type="evidence" value="ECO:0007669"/>
    <property type="project" value="TreeGrafter"/>
</dbReference>
<dbReference type="PANTHER" id="PTHR45824">
    <property type="entry name" value="GH16843P"/>
    <property type="match status" value="1"/>
</dbReference>
<feature type="domain" description="CRAL-TRIO" evidence="2">
    <location>
        <begin position="172"/>
        <end position="337"/>
    </location>
</feature>
<organism evidence="3 4">
    <name type="scientific">Cyclospora cayetanensis</name>
    <dbReference type="NCBI Taxonomy" id="88456"/>
    <lineage>
        <taxon>Eukaryota</taxon>
        <taxon>Sar</taxon>
        <taxon>Alveolata</taxon>
        <taxon>Apicomplexa</taxon>
        <taxon>Conoidasida</taxon>
        <taxon>Coccidia</taxon>
        <taxon>Eucoccidiorida</taxon>
        <taxon>Eimeriorina</taxon>
        <taxon>Eimeriidae</taxon>
        <taxon>Cyclospora</taxon>
    </lineage>
</organism>
<dbReference type="InterPro" id="IPR036865">
    <property type="entry name" value="CRAL-TRIO_dom_sf"/>
</dbReference>